<evidence type="ECO:0000313" key="2">
    <source>
        <dbReference type="EMBL" id="KAG7536491.1"/>
    </source>
</evidence>
<dbReference type="Proteomes" id="UP000694251">
    <property type="component" value="Chromosome 13"/>
</dbReference>
<dbReference type="Pfam" id="PF08387">
    <property type="entry name" value="FBD"/>
    <property type="match status" value="1"/>
</dbReference>
<dbReference type="AlphaFoldDB" id="A0A8T1XP92"/>
<accession>A0A8T1XP92</accession>
<protein>
    <submittedName>
        <fullName evidence="2">FBD domain</fullName>
    </submittedName>
</protein>
<proteinExistence type="predicted"/>
<evidence type="ECO:0000259" key="1">
    <source>
        <dbReference type="SMART" id="SM00579"/>
    </source>
</evidence>
<dbReference type="InterPro" id="IPR055411">
    <property type="entry name" value="LRR_FXL15/At3g58940/PEG3-like"/>
</dbReference>
<dbReference type="SMART" id="SM00579">
    <property type="entry name" value="FBD"/>
    <property type="match status" value="1"/>
</dbReference>
<dbReference type="InterPro" id="IPR006566">
    <property type="entry name" value="FBD"/>
</dbReference>
<dbReference type="Pfam" id="PF00646">
    <property type="entry name" value="F-box"/>
    <property type="match status" value="1"/>
</dbReference>
<dbReference type="OrthoDB" id="1049391at2759"/>
<organism evidence="2 3">
    <name type="scientific">Arabidopsis suecica</name>
    <name type="common">Swedish thale-cress</name>
    <name type="synonym">Cardaminopsis suecica</name>
    <dbReference type="NCBI Taxonomy" id="45249"/>
    <lineage>
        <taxon>Eukaryota</taxon>
        <taxon>Viridiplantae</taxon>
        <taxon>Streptophyta</taxon>
        <taxon>Embryophyta</taxon>
        <taxon>Tracheophyta</taxon>
        <taxon>Spermatophyta</taxon>
        <taxon>Magnoliopsida</taxon>
        <taxon>eudicotyledons</taxon>
        <taxon>Gunneridae</taxon>
        <taxon>Pentapetalae</taxon>
        <taxon>rosids</taxon>
        <taxon>malvids</taxon>
        <taxon>Brassicales</taxon>
        <taxon>Brassicaceae</taxon>
        <taxon>Camelineae</taxon>
        <taxon>Arabidopsis</taxon>
    </lineage>
</organism>
<evidence type="ECO:0000313" key="3">
    <source>
        <dbReference type="Proteomes" id="UP000694251"/>
    </source>
</evidence>
<feature type="domain" description="FBD" evidence="1">
    <location>
        <begin position="330"/>
        <end position="404"/>
    </location>
</feature>
<dbReference type="InterPro" id="IPR001810">
    <property type="entry name" value="F-box_dom"/>
</dbReference>
<sequence>MPETAENYGGIIEEIVCEDRISFLPEDLLVTILLYIPTKEAVATMILSKRWFYIWTMLPRLDYRDNNDDEIKKSVWWFLENSLQLHKAPVLPMLIIELGPQCPSDADVGKCVAKAVDHRVIFLRLGLLWSADPTSLPKTLYSCGSLKVLTLSDKILVDVPCTACLPSLRTLDLNSVVYKNENSLIRLLSSCPVLKSLLVKRNKDDNVKKFKDTGRCVVIDTPALSEFDFFDHSGDSCSIENTLCFEKVSIDVYLPIPDLDKFLRSFSAVLFLELNLNDEMILPWDSDWMDSLVPFLKNIPKLKCLIVDYGSTDEPPNASALWSESDKDPECLSSSLEKFELIDYTGREEEKELVEYILTTSKCLKTATISLRSLPDLKLEDKAKMIEELKAIPRVSKTSQLLFIT</sequence>
<dbReference type="Pfam" id="PF24758">
    <property type="entry name" value="LRR_At5g56370"/>
    <property type="match status" value="1"/>
</dbReference>
<name>A0A8T1XP92_ARASU</name>
<keyword evidence="3" id="KW-1185">Reference proteome</keyword>
<gene>
    <name evidence="2" type="ORF">ISN44_As13g004380</name>
</gene>
<dbReference type="PANTHER" id="PTHR31900">
    <property type="entry name" value="F-BOX/RNI SUPERFAMILY PROTEIN-RELATED"/>
    <property type="match status" value="1"/>
</dbReference>
<dbReference type="InterPro" id="IPR050232">
    <property type="entry name" value="FBL13/AtMIF1-like"/>
</dbReference>
<comment type="caution">
    <text evidence="2">The sequence shown here is derived from an EMBL/GenBank/DDBJ whole genome shotgun (WGS) entry which is preliminary data.</text>
</comment>
<dbReference type="CDD" id="cd22160">
    <property type="entry name" value="F-box_AtFBL13-like"/>
    <property type="match status" value="1"/>
</dbReference>
<reference evidence="2 3" key="1">
    <citation type="submission" date="2020-12" db="EMBL/GenBank/DDBJ databases">
        <title>Concerted genomic and epigenomic changes stabilize Arabidopsis allopolyploids.</title>
        <authorList>
            <person name="Chen Z."/>
        </authorList>
    </citation>
    <scope>NUCLEOTIDE SEQUENCE [LARGE SCALE GENOMIC DNA]</scope>
    <source>
        <strain evidence="2">As9502</strain>
        <tissue evidence="2">Leaf</tissue>
    </source>
</reference>
<dbReference type="PANTHER" id="PTHR31900:SF34">
    <property type="entry name" value="EMB|CAB62440.1-RELATED"/>
    <property type="match status" value="1"/>
</dbReference>
<dbReference type="EMBL" id="JAEFBJ010000013">
    <property type="protein sequence ID" value="KAG7536491.1"/>
    <property type="molecule type" value="Genomic_DNA"/>
</dbReference>
<dbReference type="InterPro" id="IPR053781">
    <property type="entry name" value="F-box_AtFBL13-like"/>
</dbReference>